<gene>
    <name evidence="3" type="ORF">ENQ87_13450</name>
</gene>
<comment type="caution">
    <text evidence="3">The sequence shown here is derived from an EMBL/GenBank/DDBJ whole genome shotgun (WGS) entry which is preliminary data.</text>
</comment>
<accession>A0A831U3D3</accession>
<dbReference type="Pfam" id="PF13372">
    <property type="entry name" value="Alginate_exp"/>
    <property type="match status" value="1"/>
</dbReference>
<sequence>MNTPTIVVALSLALAGGGKIASAAPTPVDQPAVAESVVCREVAGLARKYGAEGALPATMTVEGKPCLRSEAADCLLAIVDKIVVKYRAEGSVALAAEDRETIVRLRTDLAAELEKHHGYHTLREDVEAILAKPDLYDYEYRLGVNGFARGEGAGNFRLPDVSHAPGHGEGRFLYRVKPYLYWHPVAWFDLHAEGQGYGYRGGDQQYGKISLYQGFADIICPSREANSLRVGRQELVYGSAFMLGSNSFYQGLTFDALRLRVAPVKPLTVDFFGGWYASPWSDGVEGSIAGAYAAWTVAEGTALELYGFRDSGSDDRRSGEHRNSLGLRATARLGAVSLEAEPVWQRGRLHNGVENESINAWGGHLDLYADAEIAGLTNHFFAGAAYGSGSRAAAAGASGRKEFLNQLTDSSLTGDMGVVGDLSGLDVADTHASGLQIYALGWGIDLTKELNFSATGRYFLANYVPDGVSRRIGLETDFTLTYAMNDTLSVIAGYDRFFTGKFFRDASGSGDDIHYGYLMLQFDLSHTRPKPAARR</sequence>
<evidence type="ECO:0000313" key="3">
    <source>
        <dbReference type="EMBL" id="HEN43349.1"/>
    </source>
</evidence>
<evidence type="ECO:0000259" key="2">
    <source>
        <dbReference type="Pfam" id="PF13372"/>
    </source>
</evidence>
<organism evidence="3">
    <name type="scientific">Geobacter metallireducens</name>
    <dbReference type="NCBI Taxonomy" id="28232"/>
    <lineage>
        <taxon>Bacteria</taxon>
        <taxon>Pseudomonadati</taxon>
        <taxon>Thermodesulfobacteriota</taxon>
        <taxon>Desulfuromonadia</taxon>
        <taxon>Geobacterales</taxon>
        <taxon>Geobacteraceae</taxon>
        <taxon>Geobacter</taxon>
    </lineage>
</organism>
<reference evidence="3" key="1">
    <citation type="journal article" date="2020" name="mSystems">
        <title>Genome- and Community-Level Interaction Insights into Carbon Utilization and Element Cycling Functions of Hydrothermarchaeota in Hydrothermal Sediment.</title>
        <authorList>
            <person name="Zhou Z."/>
            <person name="Liu Y."/>
            <person name="Xu W."/>
            <person name="Pan J."/>
            <person name="Luo Z.H."/>
            <person name="Li M."/>
        </authorList>
    </citation>
    <scope>NUCLEOTIDE SEQUENCE [LARGE SCALE GENOMIC DNA]</scope>
    <source>
        <strain evidence="3">SpSt-349</strain>
    </source>
</reference>
<protein>
    <recommendedName>
        <fullName evidence="2">Alginate export domain-containing protein</fullName>
    </recommendedName>
</protein>
<feature type="domain" description="Alginate export" evidence="2">
    <location>
        <begin position="215"/>
        <end position="509"/>
    </location>
</feature>
<keyword evidence="1" id="KW-0732">Signal</keyword>
<dbReference type="InterPro" id="IPR053728">
    <property type="entry name" value="Alginate_Permeability_Chnl"/>
</dbReference>
<dbReference type="EMBL" id="DSOV01000058">
    <property type="protein sequence ID" value="HEN43349.1"/>
    <property type="molecule type" value="Genomic_DNA"/>
</dbReference>
<dbReference type="AlphaFoldDB" id="A0A831U3D3"/>
<proteinExistence type="predicted"/>
<feature type="signal peptide" evidence="1">
    <location>
        <begin position="1"/>
        <end position="23"/>
    </location>
</feature>
<evidence type="ECO:0000256" key="1">
    <source>
        <dbReference type="SAM" id="SignalP"/>
    </source>
</evidence>
<name>A0A831U3D3_GEOME</name>
<feature type="chain" id="PRO_5032640580" description="Alginate export domain-containing protein" evidence="1">
    <location>
        <begin position="24"/>
        <end position="535"/>
    </location>
</feature>
<dbReference type="Gene3D" id="2.40.160.100">
    <property type="match status" value="1"/>
</dbReference>
<dbReference type="InterPro" id="IPR025388">
    <property type="entry name" value="Alginate_export_dom"/>
</dbReference>